<feature type="compositionally biased region" description="Basic and acidic residues" evidence="1">
    <location>
        <begin position="1"/>
        <end position="10"/>
    </location>
</feature>
<dbReference type="Proteomes" id="UP000324222">
    <property type="component" value="Unassembled WGS sequence"/>
</dbReference>
<evidence type="ECO:0000313" key="2">
    <source>
        <dbReference type="EMBL" id="MPC26462.1"/>
    </source>
</evidence>
<feature type="compositionally biased region" description="Pro residues" evidence="1">
    <location>
        <begin position="49"/>
        <end position="71"/>
    </location>
</feature>
<proteinExistence type="predicted"/>
<protein>
    <submittedName>
        <fullName evidence="2">Uncharacterized protein</fullName>
    </submittedName>
</protein>
<name>A0A5B7DXN4_PORTR</name>
<evidence type="ECO:0000256" key="1">
    <source>
        <dbReference type="SAM" id="MobiDB-lite"/>
    </source>
</evidence>
<keyword evidence="3" id="KW-1185">Reference proteome</keyword>
<feature type="compositionally biased region" description="Basic and acidic residues" evidence="1">
    <location>
        <begin position="17"/>
        <end position="29"/>
    </location>
</feature>
<feature type="region of interest" description="Disordered" evidence="1">
    <location>
        <begin position="1"/>
        <end position="78"/>
    </location>
</feature>
<evidence type="ECO:0000313" key="3">
    <source>
        <dbReference type="Proteomes" id="UP000324222"/>
    </source>
</evidence>
<sequence>MRRMEQGLKEKKYRTRGWKERNEERKETGKGMGTGEHCHQGPACAAPRVDPPLPPVIESPPRSPSLPPPPHLGGHRDNIHHYIQTMTPYRGGSGSRLLLGGGRVAPSPPLPIVVMPSEINCLPEASKFLVSS</sequence>
<organism evidence="2 3">
    <name type="scientific">Portunus trituberculatus</name>
    <name type="common">Swimming crab</name>
    <name type="synonym">Neptunus trituberculatus</name>
    <dbReference type="NCBI Taxonomy" id="210409"/>
    <lineage>
        <taxon>Eukaryota</taxon>
        <taxon>Metazoa</taxon>
        <taxon>Ecdysozoa</taxon>
        <taxon>Arthropoda</taxon>
        <taxon>Crustacea</taxon>
        <taxon>Multicrustacea</taxon>
        <taxon>Malacostraca</taxon>
        <taxon>Eumalacostraca</taxon>
        <taxon>Eucarida</taxon>
        <taxon>Decapoda</taxon>
        <taxon>Pleocyemata</taxon>
        <taxon>Brachyura</taxon>
        <taxon>Eubrachyura</taxon>
        <taxon>Portunoidea</taxon>
        <taxon>Portunidae</taxon>
        <taxon>Portuninae</taxon>
        <taxon>Portunus</taxon>
    </lineage>
</organism>
<reference evidence="2 3" key="1">
    <citation type="submission" date="2019-05" db="EMBL/GenBank/DDBJ databases">
        <title>Another draft genome of Portunus trituberculatus and its Hox gene families provides insights of decapod evolution.</title>
        <authorList>
            <person name="Jeong J.-H."/>
            <person name="Song I."/>
            <person name="Kim S."/>
            <person name="Choi T."/>
            <person name="Kim D."/>
            <person name="Ryu S."/>
            <person name="Kim W."/>
        </authorList>
    </citation>
    <scope>NUCLEOTIDE SEQUENCE [LARGE SCALE GENOMIC DNA]</scope>
    <source>
        <tissue evidence="2">Muscle</tissue>
    </source>
</reference>
<dbReference type="AlphaFoldDB" id="A0A5B7DXN4"/>
<accession>A0A5B7DXN4</accession>
<comment type="caution">
    <text evidence="2">The sequence shown here is derived from an EMBL/GenBank/DDBJ whole genome shotgun (WGS) entry which is preliminary data.</text>
</comment>
<gene>
    <name evidence="2" type="ORF">E2C01_019601</name>
</gene>
<dbReference type="EMBL" id="VSRR010001600">
    <property type="protein sequence ID" value="MPC26462.1"/>
    <property type="molecule type" value="Genomic_DNA"/>
</dbReference>